<sequence>MNVLILTHQNDAPPFIERVAEEIRGRGAEPVVFHLNDFPVKATISFHQEPEGESFLWNGHAIGKDDAIWGRRYHKPVGFPEKMHPGHQRMALAESERFLQGVLAACPAFKVDAFARVRASDHKPLHQRIFREAGIRTPRTLGTNDPAKARAFLSSCPKGAIVKLLSAEPFVKDDGKLQVMMTTEVRPETMDRLEQLRLCPMYFQERVEKAYEVRATVFGTKVFAARIDSQRFEGADVDWRNKGLAMIDAWRHHDLPKHVEDALGRYQEAVGMQYGAADFIVTPEGEYVLLEVNPAGEFFWLEANPPHHPMVAALVDVLVGVPGARREVPQNR</sequence>
<proteinExistence type="predicted"/>
<dbReference type="EMBL" id="SSMQ01000081">
    <property type="protein sequence ID" value="TKC97222.1"/>
    <property type="molecule type" value="Genomic_DNA"/>
</dbReference>
<dbReference type="InterPro" id="IPR011761">
    <property type="entry name" value="ATP-grasp"/>
</dbReference>
<evidence type="ECO:0000313" key="3">
    <source>
        <dbReference type="EMBL" id="TKC97222.1"/>
    </source>
</evidence>
<dbReference type="GO" id="GO:0018169">
    <property type="term" value="F:ribosomal S6-glutamic acid ligase activity"/>
    <property type="evidence" value="ECO:0007669"/>
    <property type="project" value="TreeGrafter"/>
</dbReference>
<dbReference type="PANTHER" id="PTHR21621:SF0">
    <property type="entry name" value="BETA-CITRYLGLUTAMATE SYNTHASE B-RELATED"/>
    <property type="match status" value="1"/>
</dbReference>
<dbReference type="InterPro" id="IPR048936">
    <property type="entry name" value="MvdD-like_ATPgrasp"/>
</dbReference>
<gene>
    <name evidence="3" type="ORF">E8A74_44205</name>
</gene>
<dbReference type="SUPFAM" id="SSF56059">
    <property type="entry name" value="Glutathione synthetase ATP-binding domain-like"/>
    <property type="match status" value="1"/>
</dbReference>
<organism evidence="3 4">
    <name type="scientific">Polyangium fumosum</name>
    <dbReference type="NCBI Taxonomy" id="889272"/>
    <lineage>
        <taxon>Bacteria</taxon>
        <taxon>Pseudomonadati</taxon>
        <taxon>Myxococcota</taxon>
        <taxon>Polyangia</taxon>
        <taxon>Polyangiales</taxon>
        <taxon>Polyangiaceae</taxon>
        <taxon>Polyangium</taxon>
    </lineage>
</organism>
<evidence type="ECO:0000259" key="2">
    <source>
        <dbReference type="PROSITE" id="PS50975"/>
    </source>
</evidence>
<dbReference type="PROSITE" id="PS50975">
    <property type="entry name" value="ATP_GRASP"/>
    <property type="match status" value="1"/>
</dbReference>
<evidence type="ECO:0000256" key="1">
    <source>
        <dbReference type="PROSITE-ProRule" id="PRU00409"/>
    </source>
</evidence>
<accession>A0A4U1ISB2</accession>
<dbReference type="AlphaFoldDB" id="A0A4U1ISB2"/>
<dbReference type="GO" id="GO:0046872">
    <property type="term" value="F:metal ion binding"/>
    <property type="evidence" value="ECO:0007669"/>
    <property type="project" value="InterPro"/>
</dbReference>
<dbReference type="PANTHER" id="PTHR21621">
    <property type="entry name" value="RIBOSOMAL PROTEIN S6 MODIFICATION PROTEIN"/>
    <property type="match status" value="1"/>
</dbReference>
<keyword evidence="1" id="KW-0547">Nucleotide-binding</keyword>
<dbReference type="RefSeq" id="WP_136935193.1">
    <property type="nucleotide sequence ID" value="NZ_SSMQ01000081.1"/>
</dbReference>
<keyword evidence="4" id="KW-1185">Reference proteome</keyword>
<feature type="domain" description="ATP-grasp" evidence="2">
    <location>
        <begin position="127"/>
        <end position="319"/>
    </location>
</feature>
<dbReference type="GO" id="GO:0005737">
    <property type="term" value="C:cytoplasm"/>
    <property type="evidence" value="ECO:0007669"/>
    <property type="project" value="TreeGrafter"/>
</dbReference>
<dbReference type="OrthoDB" id="583309at2"/>
<keyword evidence="1" id="KW-0067">ATP-binding</keyword>
<name>A0A4U1ISB2_9BACT</name>
<protein>
    <submittedName>
        <fullName evidence="3">MvdD family ATP-grasp ribosomal peptide maturase</fullName>
    </submittedName>
</protein>
<reference evidence="3 4" key="1">
    <citation type="submission" date="2019-04" db="EMBL/GenBank/DDBJ databases">
        <authorList>
            <person name="Li Y."/>
            <person name="Wang J."/>
        </authorList>
    </citation>
    <scope>NUCLEOTIDE SEQUENCE [LARGE SCALE GENOMIC DNA]</scope>
    <source>
        <strain evidence="3 4">DSM 14668</strain>
    </source>
</reference>
<dbReference type="Proteomes" id="UP000309215">
    <property type="component" value="Unassembled WGS sequence"/>
</dbReference>
<dbReference type="GO" id="GO:0005524">
    <property type="term" value="F:ATP binding"/>
    <property type="evidence" value="ECO:0007669"/>
    <property type="project" value="UniProtKB-UniRule"/>
</dbReference>
<dbReference type="GO" id="GO:0009432">
    <property type="term" value="P:SOS response"/>
    <property type="evidence" value="ECO:0007669"/>
    <property type="project" value="TreeGrafter"/>
</dbReference>
<evidence type="ECO:0000313" key="4">
    <source>
        <dbReference type="Proteomes" id="UP000309215"/>
    </source>
</evidence>
<dbReference type="Pfam" id="PF21068">
    <property type="entry name" value="ATPgraspMvdD"/>
    <property type="match status" value="1"/>
</dbReference>
<dbReference type="Gene3D" id="3.30.470.20">
    <property type="entry name" value="ATP-grasp fold, B domain"/>
    <property type="match status" value="1"/>
</dbReference>
<comment type="caution">
    <text evidence="3">The sequence shown here is derived from an EMBL/GenBank/DDBJ whole genome shotgun (WGS) entry which is preliminary data.</text>
</comment>